<reference evidence="1 2" key="1">
    <citation type="submission" date="2019-06" db="EMBL/GenBank/DDBJ databases">
        <title>Sulfurimonas gotlandica sp. nov., a chemoautotrophic and psychrotolerant epsilonproteobacterium isolated from a pelagic redoxcline, and an emended description of the genus Sulfurimonas.</title>
        <authorList>
            <person name="Wang S."/>
            <person name="Jiang L."/>
            <person name="Shao Z."/>
        </authorList>
    </citation>
    <scope>NUCLEOTIDE SEQUENCE [LARGE SCALE GENOMIC DNA]</scope>
    <source>
        <strain evidence="1 2">B2</strain>
    </source>
</reference>
<evidence type="ECO:0000313" key="2">
    <source>
        <dbReference type="Proteomes" id="UP000593910"/>
    </source>
</evidence>
<evidence type="ECO:0000313" key="1">
    <source>
        <dbReference type="EMBL" id="QOP41828.1"/>
    </source>
</evidence>
<name>A0A7M1AZ52_9BACT</name>
<dbReference type="RefSeq" id="WP_193113149.1">
    <property type="nucleotide sequence ID" value="NZ_CP041165.1"/>
</dbReference>
<protein>
    <submittedName>
        <fullName evidence="1">DsrE family protein</fullName>
    </submittedName>
</protein>
<dbReference type="KEGG" id="smax:FJR03_08815"/>
<proteinExistence type="predicted"/>
<dbReference type="InterPro" id="IPR027396">
    <property type="entry name" value="DsrEFH-like"/>
</dbReference>
<dbReference type="Proteomes" id="UP000593910">
    <property type="component" value="Chromosome"/>
</dbReference>
<keyword evidence="2" id="KW-1185">Reference proteome</keyword>
<sequence length="113" mass="13062">MKDKLLIVISTDNVDTIIKFPLLYGSVSMPREYWKHVHVMFWGASIVPAKNNSFVREKVLEMQKENVEFSSCILCTEEYEGIELLEEIGIKVRHTGEFLTEALKNSEWAVLNI</sequence>
<dbReference type="AlphaFoldDB" id="A0A7M1AZ52"/>
<accession>A0A7M1AZ52</accession>
<organism evidence="1 2">
    <name type="scientific">Sulfurimonas marina</name>
    <dbReference type="NCBI Taxonomy" id="2590551"/>
    <lineage>
        <taxon>Bacteria</taxon>
        <taxon>Pseudomonadati</taxon>
        <taxon>Campylobacterota</taxon>
        <taxon>Epsilonproteobacteria</taxon>
        <taxon>Campylobacterales</taxon>
        <taxon>Sulfurimonadaceae</taxon>
        <taxon>Sulfurimonas</taxon>
    </lineage>
</organism>
<gene>
    <name evidence="1" type="ORF">FJR03_08815</name>
</gene>
<dbReference type="EMBL" id="CP041165">
    <property type="protein sequence ID" value="QOP41828.1"/>
    <property type="molecule type" value="Genomic_DNA"/>
</dbReference>
<dbReference type="Gene3D" id="3.40.1260.10">
    <property type="entry name" value="DsrEFH-like"/>
    <property type="match status" value="1"/>
</dbReference>